<dbReference type="InterPro" id="IPR057187">
    <property type="entry name" value="DUF7865"/>
</dbReference>
<dbReference type="EMBL" id="JAFEMO010000008">
    <property type="protein sequence ID" value="KAH7566020.1"/>
    <property type="molecule type" value="Genomic_DNA"/>
</dbReference>
<feature type="transmembrane region" description="Helical" evidence="1">
    <location>
        <begin position="204"/>
        <end position="226"/>
    </location>
</feature>
<name>A0ABQ8HNU6_9ROSI</name>
<feature type="transmembrane region" description="Helical" evidence="1">
    <location>
        <begin position="148"/>
        <end position="167"/>
    </location>
</feature>
<evidence type="ECO:0000313" key="3">
    <source>
        <dbReference type="EMBL" id="KAH7566020.1"/>
    </source>
</evidence>
<evidence type="ECO:0000259" key="2">
    <source>
        <dbReference type="Pfam" id="PF25266"/>
    </source>
</evidence>
<keyword evidence="4" id="KW-1185">Reference proteome</keyword>
<proteinExistence type="predicted"/>
<sequence>MASNELKKGISGGRGFFASVDSGLSNFGSAMTKSVNGLLGYEGLEVMNPEGRTEDSEEEAKRERWKQEVSSYVNSLCMIVSPCDSLYGKEQSVNVVVCKGDIDQFKLERDGYWKMMQKYIGSDVQSMVILPILIFEPMTMLIQTSDSFSGLLLFAVGFLLFMVAFVKDREFQSFFAKGCVLLHVSMAVWRVGFERKLDDLAHDWPKHVVGDFALAPSWVFFLVYSWREKYD</sequence>
<dbReference type="Proteomes" id="UP000827721">
    <property type="component" value="Unassembled WGS sequence"/>
</dbReference>
<organism evidence="3 4">
    <name type="scientific">Xanthoceras sorbifolium</name>
    <dbReference type="NCBI Taxonomy" id="99658"/>
    <lineage>
        <taxon>Eukaryota</taxon>
        <taxon>Viridiplantae</taxon>
        <taxon>Streptophyta</taxon>
        <taxon>Embryophyta</taxon>
        <taxon>Tracheophyta</taxon>
        <taxon>Spermatophyta</taxon>
        <taxon>Magnoliopsida</taxon>
        <taxon>eudicotyledons</taxon>
        <taxon>Gunneridae</taxon>
        <taxon>Pentapetalae</taxon>
        <taxon>rosids</taxon>
        <taxon>malvids</taxon>
        <taxon>Sapindales</taxon>
        <taxon>Sapindaceae</taxon>
        <taxon>Xanthoceroideae</taxon>
        <taxon>Xanthoceras</taxon>
    </lineage>
</organism>
<dbReference type="PANTHER" id="PTHR34274:SF5">
    <property type="entry name" value="TRANSMEMBRANE PROTEIN"/>
    <property type="match status" value="1"/>
</dbReference>
<evidence type="ECO:0000313" key="4">
    <source>
        <dbReference type="Proteomes" id="UP000827721"/>
    </source>
</evidence>
<feature type="domain" description="DUF7865" evidence="2">
    <location>
        <begin position="140"/>
        <end position="219"/>
    </location>
</feature>
<keyword evidence="1" id="KW-0472">Membrane</keyword>
<protein>
    <recommendedName>
        <fullName evidence="2">DUF7865 domain-containing protein</fullName>
    </recommendedName>
</protein>
<keyword evidence="1" id="KW-0812">Transmembrane</keyword>
<evidence type="ECO:0000256" key="1">
    <source>
        <dbReference type="SAM" id="Phobius"/>
    </source>
</evidence>
<reference evidence="3 4" key="1">
    <citation type="submission" date="2021-02" db="EMBL/GenBank/DDBJ databases">
        <title>Plant Genome Project.</title>
        <authorList>
            <person name="Zhang R.-G."/>
        </authorList>
    </citation>
    <scope>NUCLEOTIDE SEQUENCE [LARGE SCALE GENOMIC DNA]</scope>
    <source>
        <tissue evidence="3">Leaves</tissue>
    </source>
</reference>
<accession>A0ABQ8HNU6</accession>
<comment type="caution">
    <text evidence="3">The sequence shown here is derived from an EMBL/GenBank/DDBJ whole genome shotgun (WGS) entry which is preliminary data.</text>
</comment>
<keyword evidence="1" id="KW-1133">Transmembrane helix</keyword>
<dbReference type="Pfam" id="PF25266">
    <property type="entry name" value="DUF7865"/>
    <property type="match status" value="1"/>
</dbReference>
<gene>
    <name evidence="3" type="ORF">JRO89_XS08G0063900</name>
</gene>
<feature type="transmembrane region" description="Helical" evidence="1">
    <location>
        <begin position="124"/>
        <end position="142"/>
    </location>
</feature>
<dbReference type="PANTHER" id="PTHR34274">
    <property type="entry name" value="TRANSMEMBRANE PROTEIN"/>
    <property type="match status" value="1"/>
</dbReference>
<feature type="transmembrane region" description="Helical" evidence="1">
    <location>
        <begin position="174"/>
        <end position="192"/>
    </location>
</feature>